<accession>K0IHU0</accession>
<dbReference type="RefSeq" id="WP_015019045.1">
    <property type="nucleotide sequence ID" value="NC_018719.1"/>
</dbReference>
<gene>
    <name evidence="1" type="ordered locus">Ngar_c15750</name>
</gene>
<dbReference type="STRING" id="1237085.Ngar_c15750"/>
<dbReference type="GeneID" id="13797834"/>
<dbReference type="InParanoid" id="K0IHU0"/>
<sequence length="214" mass="23312">MVLGDYTIDSNVTLTSPNDSPTTNPSVRIVDNRSGSSLNSAPNIPSGNTINGVDIRGRNIGQVETYFMLDAISGATPIHGAGVYFRYIDANNWYCAGIHRRSDIVTKTWFVIVNNAGIKSEIATGNISQTINDATWYKMRITWWEATGQLFVRIEFSDNGGASWTQLNPGNTAHASNLHKSASNKIGWGAQNINLNGGAQSYAVQFDDFRVYGA</sequence>
<protein>
    <submittedName>
        <fullName evidence="1">Uncharacterized protein</fullName>
    </submittedName>
</protein>
<dbReference type="KEGG" id="nga:Ngar_c15750"/>
<organism evidence="1 2">
    <name type="scientific">Nitrososphaera gargensis (strain Ga9.2)</name>
    <dbReference type="NCBI Taxonomy" id="1237085"/>
    <lineage>
        <taxon>Archaea</taxon>
        <taxon>Nitrososphaerota</taxon>
        <taxon>Nitrososphaeria</taxon>
        <taxon>Nitrososphaerales</taxon>
        <taxon>Nitrososphaeraceae</taxon>
        <taxon>Nitrososphaera</taxon>
    </lineage>
</organism>
<dbReference type="HOGENOM" id="CLU_1286376_0_0_2"/>
<dbReference type="BioCyc" id="CNIT1237085:G1324-1573-MONOMER"/>
<evidence type="ECO:0000313" key="1">
    <source>
        <dbReference type="EMBL" id="AFU58508.1"/>
    </source>
</evidence>
<dbReference type="AlphaFoldDB" id="K0IHU0"/>
<proteinExistence type="predicted"/>
<evidence type="ECO:0000313" key="2">
    <source>
        <dbReference type="Proteomes" id="UP000008037"/>
    </source>
</evidence>
<dbReference type="EMBL" id="CP002408">
    <property type="protein sequence ID" value="AFU58508.1"/>
    <property type="molecule type" value="Genomic_DNA"/>
</dbReference>
<dbReference type="Proteomes" id="UP000008037">
    <property type="component" value="Chromosome"/>
</dbReference>
<keyword evidence="2" id="KW-1185">Reference proteome</keyword>
<name>K0IHU0_NITGG</name>
<reference evidence="1 2" key="1">
    <citation type="journal article" date="2012" name="Environ. Microbiol.">
        <title>The genome of the ammonia-oxidizing Candidatus Nitrososphaera gargensis: insights into metabolic versatility and environmental adaptations.</title>
        <authorList>
            <person name="Spang A."/>
            <person name="Poehlein A."/>
            <person name="Offre P."/>
            <person name="Zumbragel S."/>
            <person name="Haider S."/>
            <person name="Rychlik N."/>
            <person name="Nowka B."/>
            <person name="Schmeisser C."/>
            <person name="Lebedeva E.V."/>
            <person name="Rattei T."/>
            <person name="Bohm C."/>
            <person name="Schmid M."/>
            <person name="Galushko A."/>
            <person name="Hatzenpichler R."/>
            <person name="Weinmaier T."/>
            <person name="Daniel R."/>
            <person name="Schleper C."/>
            <person name="Spieck E."/>
            <person name="Streit W."/>
            <person name="Wagner M."/>
        </authorList>
    </citation>
    <scope>NUCLEOTIDE SEQUENCE [LARGE SCALE GENOMIC DNA]</scope>
    <source>
        <strain evidence="2">Ga9.2</strain>
    </source>
</reference>